<gene>
    <name evidence="2" type="ORF">CA54_00970</name>
</gene>
<feature type="chain" id="PRO_5022819035" description="DUF4198 domain-containing protein" evidence="1">
    <location>
        <begin position="21"/>
        <end position="225"/>
    </location>
</feature>
<evidence type="ECO:0008006" key="4">
    <source>
        <dbReference type="Google" id="ProtNLM"/>
    </source>
</evidence>
<reference evidence="2 3" key="1">
    <citation type="submission" date="2019-02" db="EMBL/GenBank/DDBJ databases">
        <title>Deep-cultivation of Planctomycetes and their phenomic and genomic characterization uncovers novel biology.</title>
        <authorList>
            <person name="Wiegand S."/>
            <person name="Jogler M."/>
            <person name="Boedeker C."/>
            <person name="Pinto D."/>
            <person name="Vollmers J."/>
            <person name="Rivas-Marin E."/>
            <person name="Kohn T."/>
            <person name="Peeters S.H."/>
            <person name="Heuer A."/>
            <person name="Rast P."/>
            <person name="Oberbeckmann S."/>
            <person name="Bunk B."/>
            <person name="Jeske O."/>
            <person name="Meyerdierks A."/>
            <person name="Storesund J.E."/>
            <person name="Kallscheuer N."/>
            <person name="Luecker S."/>
            <person name="Lage O.M."/>
            <person name="Pohl T."/>
            <person name="Merkel B.J."/>
            <person name="Hornburger P."/>
            <person name="Mueller R.-W."/>
            <person name="Bruemmer F."/>
            <person name="Labrenz M."/>
            <person name="Spormann A.M."/>
            <person name="Op Den Camp H."/>
            <person name="Overmann J."/>
            <person name="Amann R."/>
            <person name="Jetten M.S.M."/>
            <person name="Mascher T."/>
            <person name="Medema M.H."/>
            <person name="Devos D.P."/>
            <person name="Kaster A.-K."/>
            <person name="Ovreas L."/>
            <person name="Rohde M."/>
            <person name="Galperin M.Y."/>
            <person name="Jogler C."/>
        </authorList>
    </citation>
    <scope>NUCLEOTIDE SEQUENCE [LARGE SCALE GENOMIC DNA]</scope>
    <source>
        <strain evidence="2 3">CA54</strain>
    </source>
</reference>
<sequence precursor="true">MKFFSTLAVGFCLFAGPLVAAESSHKLKEVKGLPEGLSPKIAAVLHESGQQVTGPDGVLCVVWLAKDLAVKPKFKPSQSVAYPFTNGQLLGAIQFPEGSSGFDFRSQEIPAGVYTLRYGQQPEDGNHLGTSEIRDFCMALPAERDKDPKPIFNPMQLNEQSAEAAGSTHPAIFLMSAPPEKPEKESKIIHDEDHDFQILQLTTTGKAADKPVPLLVRIVVVGAGE</sequence>
<keyword evidence="3" id="KW-1185">Reference proteome</keyword>
<dbReference type="OrthoDB" id="281207at2"/>
<evidence type="ECO:0000313" key="3">
    <source>
        <dbReference type="Proteomes" id="UP000320735"/>
    </source>
</evidence>
<name>A0A5C6BHU8_9PLAN</name>
<proteinExistence type="predicted"/>
<protein>
    <recommendedName>
        <fullName evidence="4">DUF4198 domain-containing protein</fullName>
    </recommendedName>
</protein>
<dbReference type="Proteomes" id="UP000320735">
    <property type="component" value="Unassembled WGS sequence"/>
</dbReference>
<evidence type="ECO:0000313" key="2">
    <source>
        <dbReference type="EMBL" id="TWU11292.1"/>
    </source>
</evidence>
<dbReference type="RefSeq" id="WP_146368919.1">
    <property type="nucleotide sequence ID" value="NZ_SJPP01000001.1"/>
</dbReference>
<accession>A0A5C6BHU8</accession>
<dbReference type="EMBL" id="SJPP01000001">
    <property type="protein sequence ID" value="TWU11292.1"/>
    <property type="molecule type" value="Genomic_DNA"/>
</dbReference>
<evidence type="ECO:0000256" key="1">
    <source>
        <dbReference type="SAM" id="SignalP"/>
    </source>
</evidence>
<feature type="signal peptide" evidence="1">
    <location>
        <begin position="1"/>
        <end position="20"/>
    </location>
</feature>
<comment type="caution">
    <text evidence="2">The sequence shown here is derived from an EMBL/GenBank/DDBJ whole genome shotgun (WGS) entry which is preliminary data.</text>
</comment>
<organism evidence="2 3">
    <name type="scientific">Symmachiella macrocystis</name>
    <dbReference type="NCBI Taxonomy" id="2527985"/>
    <lineage>
        <taxon>Bacteria</taxon>
        <taxon>Pseudomonadati</taxon>
        <taxon>Planctomycetota</taxon>
        <taxon>Planctomycetia</taxon>
        <taxon>Planctomycetales</taxon>
        <taxon>Planctomycetaceae</taxon>
        <taxon>Symmachiella</taxon>
    </lineage>
</organism>
<dbReference type="AlphaFoldDB" id="A0A5C6BHU8"/>
<keyword evidence="1" id="KW-0732">Signal</keyword>